<reference evidence="2" key="1">
    <citation type="submission" date="2018-11" db="EMBL/GenBank/DDBJ databases">
        <authorList>
            <person name="Alioto T."/>
            <person name="Alioto T."/>
        </authorList>
    </citation>
    <scope>NUCLEOTIDE SEQUENCE</scope>
</reference>
<evidence type="ECO:0000259" key="1">
    <source>
        <dbReference type="Pfam" id="PF08005"/>
    </source>
</evidence>
<evidence type="ECO:0000313" key="2">
    <source>
        <dbReference type="EMBL" id="VDI47244.1"/>
    </source>
</evidence>
<dbReference type="EMBL" id="UYJE01006584">
    <property type="protein sequence ID" value="VDI47244.1"/>
    <property type="molecule type" value="Genomic_DNA"/>
</dbReference>
<protein>
    <recommendedName>
        <fullName evidence="1">PHR domain-containing protein</fullName>
    </recommendedName>
</protein>
<dbReference type="InterPro" id="IPR038648">
    <property type="entry name" value="PHR_sf"/>
</dbReference>
<dbReference type="AlphaFoldDB" id="A0A8B6FDA3"/>
<proteinExistence type="predicted"/>
<dbReference type="Gene3D" id="2.60.120.820">
    <property type="entry name" value="PHR domain"/>
    <property type="match status" value="1"/>
</dbReference>
<evidence type="ECO:0000313" key="3">
    <source>
        <dbReference type="Proteomes" id="UP000596742"/>
    </source>
</evidence>
<accession>A0A8B6FDA3</accession>
<gene>
    <name evidence="2" type="ORF">MGAL_10B089611</name>
</gene>
<sequence length="227" mass="26083">MPLKILKEKEIICMFTTPFTDESSLFNTIPRTPVSERTLYRLERHRAIDSLRRNTDKIDALGIRVDKPIWLRGVIIYGGYGTRPDSDPPWYIFNSTSTISLLNSTGEICYEKNAPILERESCQTYDVRITNPIQLKANTPYTLLVKNINFISYFEKDCKTTSTSNGVTVPFRNSPMCMLDSYSAYSYIILIVTKIYAFRVPQEGSLPKKGEIIVPDIQENTFRVLQQ</sequence>
<dbReference type="InterPro" id="IPR012983">
    <property type="entry name" value="PHR"/>
</dbReference>
<dbReference type="Proteomes" id="UP000596742">
    <property type="component" value="Unassembled WGS sequence"/>
</dbReference>
<organism evidence="2 3">
    <name type="scientific">Mytilus galloprovincialis</name>
    <name type="common">Mediterranean mussel</name>
    <dbReference type="NCBI Taxonomy" id="29158"/>
    <lineage>
        <taxon>Eukaryota</taxon>
        <taxon>Metazoa</taxon>
        <taxon>Spiralia</taxon>
        <taxon>Lophotrochozoa</taxon>
        <taxon>Mollusca</taxon>
        <taxon>Bivalvia</taxon>
        <taxon>Autobranchia</taxon>
        <taxon>Pteriomorphia</taxon>
        <taxon>Mytilida</taxon>
        <taxon>Mytiloidea</taxon>
        <taxon>Mytilidae</taxon>
        <taxon>Mytilinae</taxon>
        <taxon>Mytilus</taxon>
    </lineage>
</organism>
<name>A0A8B6FDA3_MYTGA</name>
<comment type="caution">
    <text evidence="2">The sequence shown here is derived from an EMBL/GenBank/DDBJ whole genome shotgun (WGS) entry which is preliminary data.</text>
</comment>
<feature type="domain" description="PHR" evidence="1">
    <location>
        <begin position="55"/>
        <end position="175"/>
    </location>
</feature>
<dbReference type="Pfam" id="PF08005">
    <property type="entry name" value="PHR"/>
    <property type="match status" value="1"/>
</dbReference>
<dbReference type="OrthoDB" id="45365at2759"/>
<keyword evidence="3" id="KW-1185">Reference proteome</keyword>